<evidence type="ECO:0000256" key="3">
    <source>
        <dbReference type="ARBA" id="ARBA00023163"/>
    </source>
</evidence>
<keyword evidence="2" id="KW-0238">DNA-binding</keyword>
<protein>
    <submittedName>
        <fullName evidence="5">Gluconate utilization system GNT-I transcriptional repressor</fullName>
    </submittedName>
</protein>
<dbReference type="Gene3D" id="1.10.260.40">
    <property type="entry name" value="lambda repressor-like DNA-binding domains"/>
    <property type="match status" value="1"/>
</dbReference>
<dbReference type="STRING" id="313367.JSE7799_01466"/>
<dbReference type="Pfam" id="PF00356">
    <property type="entry name" value="LacI"/>
    <property type="match status" value="1"/>
</dbReference>
<evidence type="ECO:0000256" key="2">
    <source>
        <dbReference type="ARBA" id="ARBA00023125"/>
    </source>
</evidence>
<dbReference type="InterPro" id="IPR000843">
    <property type="entry name" value="HTH_LacI"/>
</dbReference>
<dbReference type="OrthoDB" id="234496at2"/>
<dbReference type="Pfam" id="PF00532">
    <property type="entry name" value="Peripla_BP_1"/>
    <property type="match status" value="1"/>
</dbReference>
<dbReference type="SUPFAM" id="SSF47413">
    <property type="entry name" value="lambda repressor-like DNA-binding domains"/>
    <property type="match status" value="1"/>
</dbReference>
<keyword evidence="6" id="KW-1185">Reference proteome</keyword>
<dbReference type="CDD" id="cd01392">
    <property type="entry name" value="HTH_LacI"/>
    <property type="match status" value="1"/>
</dbReference>
<dbReference type="SMART" id="SM00354">
    <property type="entry name" value="HTH_LACI"/>
    <property type="match status" value="1"/>
</dbReference>
<accession>A0A0M7BBV8</accession>
<organism evidence="5 6">
    <name type="scientific">Jannaschia seosinensis</name>
    <dbReference type="NCBI Taxonomy" id="313367"/>
    <lineage>
        <taxon>Bacteria</taxon>
        <taxon>Pseudomonadati</taxon>
        <taxon>Pseudomonadota</taxon>
        <taxon>Alphaproteobacteria</taxon>
        <taxon>Rhodobacterales</taxon>
        <taxon>Roseobacteraceae</taxon>
        <taxon>Jannaschia</taxon>
    </lineage>
</organism>
<dbReference type="PANTHER" id="PTHR30146">
    <property type="entry name" value="LACI-RELATED TRANSCRIPTIONAL REPRESSOR"/>
    <property type="match status" value="1"/>
</dbReference>
<dbReference type="InterPro" id="IPR028082">
    <property type="entry name" value="Peripla_BP_I"/>
</dbReference>
<evidence type="ECO:0000313" key="5">
    <source>
        <dbReference type="EMBL" id="CUH38712.1"/>
    </source>
</evidence>
<sequence>MRTVPSNGRRKGSTRVTLNDVARQVGTSTITVSRALRRPDMVSEKLRTRIAAAVAELGYLPDPAARTLASRRSDVIGVLVPSITNSVFSDVLTGLYDTVAETPFSVQLGNTRYQASVEEELIGIFLSQRPAGLIVAGIDQSLRSRALLERADCPVVQIMETAPDPVDMIVGFSHSDAARAATEHLLAQGYRAPAFLGARMDPRSERRRTGFRQALIETGLSWQGREVVTPEPSSVRLGGELFERQRASAPETDAVFCNNDDLALGAQFAALRAGLRVGPEFGICGFNDLEVMASAFPTITSIRTHRRTMGETSAKIIIDRLSGVKAANSVIDLKWSLVARDSTRRI</sequence>
<gene>
    <name evidence="5" type="primary">gntR_2</name>
    <name evidence="5" type="ORF">JSE7799_01466</name>
</gene>
<name>A0A0M7BBV8_9RHOB</name>
<proteinExistence type="predicted"/>
<dbReference type="CDD" id="cd01575">
    <property type="entry name" value="PBP1_GntR"/>
    <property type="match status" value="1"/>
</dbReference>
<dbReference type="GO" id="GO:0000976">
    <property type="term" value="F:transcription cis-regulatory region binding"/>
    <property type="evidence" value="ECO:0007669"/>
    <property type="project" value="TreeGrafter"/>
</dbReference>
<dbReference type="SUPFAM" id="SSF53822">
    <property type="entry name" value="Periplasmic binding protein-like I"/>
    <property type="match status" value="1"/>
</dbReference>
<dbReference type="PROSITE" id="PS50932">
    <property type="entry name" value="HTH_LACI_2"/>
    <property type="match status" value="1"/>
</dbReference>
<keyword evidence="1" id="KW-0805">Transcription regulation</keyword>
<dbReference type="Gene3D" id="3.40.50.2300">
    <property type="match status" value="2"/>
</dbReference>
<dbReference type="PANTHER" id="PTHR30146:SF2">
    <property type="entry name" value="HTH-TYPE TRANSCRIPTIONAL REGULATOR GNTR"/>
    <property type="match status" value="1"/>
</dbReference>
<evidence type="ECO:0000256" key="1">
    <source>
        <dbReference type="ARBA" id="ARBA00023015"/>
    </source>
</evidence>
<dbReference type="GO" id="GO:0003700">
    <property type="term" value="F:DNA-binding transcription factor activity"/>
    <property type="evidence" value="ECO:0007669"/>
    <property type="project" value="TreeGrafter"/>
</dbReference>
<dbReference type="Proteomes" id="UP000049455">
    <property type="component" value="Unassembled WGS sequence"/>
</dbReference>
<evidence type="ECO:0000313" key="6">
    <source>
        <dbReference type="Proteomes" id="UP000049455"/>
    </source>
</evidence>
<dbReference type="InterPro" id="IPR010982">
    <property type="entry name" value="Lambda_DNA-bd_dom_sf"/>
</dbReference>
<dbReference type="EMBL" id="CYPR01000093">
    <property type="protein sequence ID" value="CUH38712.1"/>
    <property type="molecule type" value="Genomic_DNA"/>
</dbReference>
<feature type="domain" description="HTH lacI-type" evidence="4">
    <location>
        <begin position="16"/>
        <end position="70"/>
    </location>
</feature>
<keyword evidence="3" id="KW-0804">Transcription</keyword>
<evidence type="ECO:0000259" key="4">
    <source>
        <dbReference type="PROSITE" id="PS50932"/>
    </source>
</evidence>
<reference evidence="5 6" key="1">
    <citation type="submission" date="2015-09" db="EMBL/GenBank/DDBJ databases">
        <authorList>
            <person name="Jackson K.R."/>
            <person name="Lunt B.L."/>
            <person name="Fisher J.N.B."/>
            <person name="Gardner A.V."/>
            <person name="Bailey M.E."/>
            <person name="Deus L.M."/>
            <person name="Earl A.S."/>
            <person name="Gibby P.D."/>
            <person name="Hartmann K.A."/>
            <person name="Liu J.E."/>
            <person name="Manci A.M."/>
            <person name="Nielsen D.A."/>
            <person name="Solomon M.B."/>
            <person name="Breakwell D.P."/>
            <person name="Burnett S.H."/>
            <person name="Grose J.H."/>
        </authorList>
    </citation>
    <scope>NUCLEOTIDE SEQUENCE [LARGE SCALE GENOMIC DNA]</scope>
    <source>
        <strain evidence="5 6">CECT 7799</strain>
    </source>
</reference>
<dbReference type="InterPro" id="IPR001761">
    <property type="entry name" value="Peripla_BP/Lac1_sug-bd_dom"/>
</dbReference>
<dbReference type="AlphaFoldDB" id="A0A0M7BBV8"/>